<dbReference type="EMBL" id="CP021886">
    <property type="protein sequence ID" value="AWI35031.1"/>
    <property type="molecule type" value="Genomic_DNA"/>
</dbReference>
<dbReference type="RefSeq" id="WP_108911786.1">
    <property type="nucleotide sequence ID" value="NZ_CP021886.1"/>
</dbReference>
<dbReference type="AlphaFoldDB" id="A0A2U8FFG3"/>
<protein>
    <recommendedName>
        <fullName evidence="3">Class I SAM-dependent methyltransferase</fullName>
    </recommendedName>
</protein>
<dbReference type="InterPro" id="IPR029063">
    <property type="entry name" value="SAM-dependent_MTases_sf"/>
</dbReference>
<dbReference type="CDD" id="cd02440">
    <property type="entry name" value="AdoMet_MTases"/>
    <property type="match status" value="1"/>
</dbReference>
<proteinExistence type="predicted"/>
<name>A0A2U8FFG3_9HELI</name>
<evidence type="ECO:0000313" key="2">
    <source>
        <dbReference type="Proteomes" id="UP000244890"/>
    </source>
</evidence>
<dbReference type="SUPFAM" id="SSF53335">
    <property type="entry name" value="S-adenosyl-L-methionine-dependent methyltransferases"/>
    <property type="match status" value="1"/>
</dbReference>
<dbReference type="Proteomes" id="UP000244890">
    <property type="component" value="Chromosome"/>
</dbReference>
<dbReference type="OrthoDB" id="9816564at2"/>
<dbReference type="KEGG" id="had:CDV25_09860"/>
<dbReference type="PANTHER" id="PTHR43861">
    <property type="entry name" value="TRANS-ACONITATE 2-METHYLTRANSFERASE-RELATED"/>
    <property type="match status" value="1"/>
</dbReference>
<dbReference type="Pfam" id="PF13489">
    <property type="entry name" value="Methyltransf_23"/>
    <property type="match status" value="1"/>
</dbReference>
<sequence length="253" mass="29845">MKFNIKSIPPPHTPLCKCCANQTLLFDVCDFNKSPTKINLCGIPIYYYCCSFCGFIFTCAFDKWSNEEFSHFIYNQDYTYFDPDYLEVRPQSNAVLLRDNLKMERNLDVLDYGCGNGKMLEILRQDGYKIDGYDTFNDKFKTKPTKKYDVIVAFEVVEHISDVFKTFQEIFETLKERGVFLFSTLLQPQNILDIGTHWWYITPRNGHISIFTQRSLKILCQRIHCDYEIYSFSEGLHLIFNKNHPPHYFLGIQ</sequence>
<evidence type="ECO:0000313" key="1">
    <source>
        <dbReference type="EMBL" id="AWI35031.1"/>
    </source>
</evidence>
<evidence type="ECO:0008006" key="3">
    <source>
        <dbReference type="Google" id="ProtNLM"/>
    </source>
</evidence>
<accession>A0A2U8FFG3</accession>
<gene>
    <name evidence="1" type="ORF">CDV25_09860</name>
</gene>
<reference evidence="1 2" key="1">
    <citation type="submission" date="2017-06" db="EMBL/GenBank/DDBJ databases">
        <title>Complete genome of Helicobacter apodemus.</title>
        <authorList>
            <person name="Cho S."/>
        </authorList>
    </citation>
    <scope>NUCLEOTIDE SEQUENCE [LARGE SCALE GENOMIC DNA]</scope>
    <source>
        <strain evidence="2">SNUVETPUB-15-01</strain>
    </source>
</reference>
<dbReference type="Gene3D" id="3.40.50.150">
    <property type="entry name" value="Vaccinia Virus protein VP39"/>
    <property type="match status" value="1"/>
</dbReference>
<organism evidence="1 2">
    <name type="scientific">Helicobacter apodemus</name>
    <dbReference type="NCBI Taxonomy" id="135569"/>
    <lineage>
        <taxon>Bacteria</taxon>
        <taxon>Pseudomonadati</taxon>
        <taxon>Campylobacterota</taxon>
        <taxon>Epsilonproteobacteria</taxon>
        <taxon>Campylobacterales</taxon>
        <taxon>Helicobacteraceae</taxon>
        <taxon>Helicobacter</taxon>
    </lineage>
</organism>